<dbReference type="AlphaFoldDB" id="A0A6J4UYT9"/>
<keyword evidence="2" id="KW-0489">Methyltransferase</keyword>
<evidence type="ECO:0000313" key="2">
    <source>
        <dbReference type="EMBL" id="CAA9563867.1"/>
    </source>
</evidence>
<reference evidence="2" key="1">
    <citation type="submission" date="2020-02" db="EMBL/GenBank/DDBJ databases">
        <authorList>
            <person name="Meier V. D."/>
        </authorList>
    </citation>
    <scope>NUCLEOTIDE SEQUENCE</scope>
    <source>
        <strain evidence="2">AVDCRST_MAG73</strain>
    </source>
</reference>
<feature type="non-terminal residue" evidence="2">
    <location>
        <position position="1"/>
    </location>
</feature>
<proteinExistence type="predicted"/>
<keyword evidence="2" id="KW-0808">Transferase</keyword>
<evidence type="ECO:0000256" key="1">
    <source>
        <dbReference type="SAM" id="MobiDB-lite"/>
    </source>
</evidence>
<gene>
    <name evidence="2" type="ORF">AVDCRST_MAG73-3976</name>
</gene>
<name>A0A6J4UYT9_9BACT</name>
<feature type="compositionally biased region" description="Basic and acidic residues" evidence="1">
    <location>
        <begin position="210"/>
        <end position="235"/>
    </location>
</feature>
<feature type="compositionally biased region" description="Basic residues" evidence="1">
    <location>
        <begin position="84"/>
        <end position="93"/>
    </location>
</feature>
<dbReference type="GO" id="GO:0008168">
    <property type="term" value="F:methyltransferase activity"/>
    <property type="evidence" value="ECO:0007669"/>
    <property type="project" value="UniProtKB-KW"/>
</dbReference>
<organism evidence="2">
    <name type="scientific">uncultured Thermomicrobiales bacterium</name>
    <dbReference type="NCBI Taxonomy" id="1645740"/>
    <lineage>
        <taxon>Bacteria</taxon>
        <taxon>Pseudomonadati</taxon>
        <taxon>Thermomicrobiota</taxon>
        <taxon>Thermomicrobia</taxon>
        <taxon>Thermomicrobiales</taxon>
        <taxon>environmental samples</taxon>
    </lineage>
</organism>
<feature type="compositionally biased region" description="Gly residues" evidence="1">
    <location>
        <begin position="129"/>
        <end position="138"/>
    </location>
</feature>
<dbReference type="GO" id="GO:0032259">
    <property type="term" value="P:methylation"/>
    <property type="evidence" value="ECO:0007669"/>
    <property type="project" value="UniProtKB-KW"/>
</dbReference>
<feature type="non-terminal residue" evidence="2">
    <location>
        <position position="250"/>
    </location>
</feature>
<sequence>ARSESEPALRPQRRGRGAARAPRRSAPLGRGGRQAGPAPRRRDRHRRRQRCGDRAPTAPGPRPPDGRRQSPGGGPGGVGLLLCHPRRYRRHPRHDPGARPPQRPAELRHVAASRRGGRGRWRDHSPGSLGVGHPGGGQRIRRRGRTIDGLPNAESCPSARSAQRRRLVGGRSRRRPGRAGPVRRRSAVADRPGGRRRRRRHRPQRPSPLRPDRLAADAGPDRLPQRRHGGGDRLVRGAPAGTRRPRIDRL</sequence>
<protein>
    <submittedName>
        <fullName evidence="2">23S rRNA (Guanosine(2251)-2'-O)-methyltransferase</fullName>
        <ecNumber evidence="2">2.1.1.185</ecNumber>
    </submittedName>
</protein>
<feature type="compositionally biased region" description="Basic residues" evidence="1">
    <location>
        <begin position="162"/>
        <end position="186"/>
    </location>
</feature>
<dbReference type="EC" id="2.1.1.185" evidence="2"/>
<feature type="compositionally biased region" description="Basic residues" evidence="1">
    <location>
        <begin position="39"/>
        <end position="49"/>
    </location>
</feature>
<feature type="compositionally biased region" description="Basic residues" evidence="1">
    <location>
        <begin position="11"/>
        <end position="23"/>
    </location>
</feature>
<feature type="compositionally biased region" description="Basic residues" evidence="1">
    <location>
        <begin position="194"/>
        <end position="204"/>
    </location>
</feature>
<feature type="region of interest" description="Disordered" evidence="1">
    <location>
        <begin position="1"/>
        <end position="250"/>
    </location>
</feature>
<dbReference type="EMBL" id="CADCWE010000258">
    <property type="protein sequence ID" value="CAA9563867.1"/>
    <property type="molecule type" value="Genomic_DNA"/>
</dbReference>
<accession>A0A6J4UYT9</accession>